<dbReference type="GO" id="GO:0008803">
    <property type="term" value="F:bis(5'-nucleosyl)-tetraphosphatase (symmetrical) activity"/>
    <property type="evidence" value="ECO:0007669"/>
    <property type="project" value="UniProtKB-EC"/>
</dbReference>
<evidence type="ECO:0000256" key="6">
    <source>
        <dbReference type="ARBA" id="ARBA00022723"/>
    </source>
</evidence>
<comment type="function">
    <text evidence="1 14">Catalyzes the reversible adenylation of nicotinate mononucleotide (NaMN) to nicotinic acid adenine dinucleotide (NaAD).</text>
</comment>
<keyword evidence="8" id="KW-0378">Hydrolase</keyword>
<comment type="catalytic activity">
    <reaction evidence="13">
        <text>P(1),P(4)-bis(5'-adenosyl) tetraphosphate + H2O = 2 ADP + 2 H(+)</text>
        <dbReference type="Rhea" id="RHEA:24252"/>
        <dbReference type="ChEBI" id="CHEBI:15377"/>
        <dbReference type="ChEBI" id="CHEBI:15378"/>
        <dbReference type="ChEBI" id="CHEBI:58141"/>
        <dbReference type="ChEBI" id="CHEBI:456216"/>
        <dbReference type="EC" id="3.6.1.41"/>
    </reaction>
</comment>
<keyword evidence="4 14" id="KW-0808">Transferase</keyword>
<dbReference type="InterPro" id="IPR005249">
    <property type="entry name" value="YqeK"/>
</dbReference>
<sequence length="382" mass="42624">MKIILFGGAFNPVHNEHVAMLKAAISAIGADKVIIMPTAVSPHKTGQMTASPAARLEMCRLAFSDLGEVSDFEVNKGGASYSYITCEYLRHKYPDDEIYFFMGADMFACFADWVYPERILKNVKVATCEREGSAGVAQSQQKFKQQFGEEALVVSYTGAAVSSTRVRTAAAIGADISAYVPAEIDRYIKKSGLYLVPELAKAQKLLTDKRAAHTLRVAFMAAENCRRLKIPEKKAVTAAALHDAAKYLKLSDKRLRGFVPPDDVPENVMHQYTGAYLAEHEFGVTDEDILNAIRYHTSGRAGMSPLEKLIFLSDMLEEGRDFVGVDALREIFSRDIDECLEAALKEQLDYLIEEKRHIYPLTQAAYDYICEYRKNKNKGNVE</sequence>
<evidence type="ECO:0000256" key="12">
    <source>
        <dbReference type="ARBA" id="ARBA00048721"/>
    </source>
</evidence>
<evidence type="ECO:0000259" key="15">
    <source>
        <dbReference type="SMART" id="SM00471"/>
    </source>
</evidence>
<dbReference type="InterPro" id="IPR006674">
    <property type="entry name" value="HD_domain"/>
</dbReference>
<keyword evidence="11 14" id="KW-0520">NAD</keyword>
<dbReference type="Pfam" id="PF01966">
    <property type="entry name" value="HD"/>
    <property type="match status" value="1"/>
</dbReference>
<keyword evidence="9 14" id="KW-0067">ATP-binding</keyword>
<dbReference type="HAMAP" id="MF_00244">
    <property type="entry name" value="NaMN_adenylyltr"/>
    <property type="match status" value="1"/>
</dbReference>
<evidence type="ECO:0000256" key="13">
    <source>
        <dbReference type="ARBA" id="ARBA00049417"/>
    </source>
</evidence>
<comment type="similarity">
    <text evidence="14">Belongs to the NadD family.</text>
</comment>
<dbReference type="Gene3D" id="1.10.3210.10">
    <property type="entry name" value="Hypothetical protein af1432"/>
    <property type="match status" value="1"/>
</dbReference>
<dbReference type="SMART" id="SM00471">
    <property type="entry name" value="HDc"/>
    <property type="match status" value="1"/>
</dbReference>
<dbReference type="GO" id="GO:0004515">
    <property type="term" value="F:nicotinate-nucleotide adenylyltransferase activity"/>
    <property type="evidence" value="ECO:0007669"/>
    <property type="project" value="UniProtKB-UniRule"/>
</dbReference>
<evidence type="ECO:0000256" key="4">
    <source>
        <dbReference type="ARBA" id="ARBA00022679"/>
    </source>
</evidence>
<keyword evidence="3 14" id="KW-0662">Pyridine nucleotide biosynthesis</keyword>
<feature type="domain" description="HD/PDEase" evidence="15">
    <location>
        <begin position="206"/>
        <end position="328"/>
    </location>
</feature>
<dbReference type="CDD" id="cd00077">
    <property type="entry name" value="HDc"/>
    <property type="match status" value="1"/>
</dbReference>
<dbReference type="Pfam" id="PF01467">
    <property type="entry name" value="CTP_transf_like"/>
    <property type="match status" value="1"/>
</dbReference>
<dbReference type="GO" id="GO:0046872">
    <property type="term" value="F:metal ion binding"/>
    <property type="evidence" value="ECO:0007669"/>
    <property type="project" value="UniProtKB-KW"/>
</dbReference>
<protein>
    <recommendedName>
        <fullName evidence="14">Probable nicotinate-nucleotide adenylyltransferase</fullName>
        <ecNumber evidence="14">2.7.7.18</ecNumber>
    </recommendedName>
    <alternativeName>
        <fullName evidence="14">Deamido-NAD(+) diphosphorylase</fullName>
    </alternativeName>
    <alternativeName>
        <fullName evidence="14">Deamido-NAD(+) pyrophosphorylase</fullName>
    </alternativeName>
    <alternativeName>
        <fullName evidence="14">Nicotinate mononucleotide adenylyltransferase</fullName>
        <shortName evidence="14">NaMN adenylyltransferase</shortName>
    </alternativeName>
</protein>
<comment type="pathway">
    <text evidence="2 14">Cofactor biosynthesis; NAD(+) biosynthesis; deamido-NAD(+) from nicotinate D-ribonucleotide: step 1/1.</text>
</comment>
<evidence type="ECO:0000313" key="16">
    <source>
        <dbReference type="EMBL" id="HIR39342.1"/>
    </source>
</evidence>
<dbReference type="GO" id="GO:0009435">
    <property type="term" value="P:NAD+ biosynthetic process"/>
    <property type="evidence" value="ECO:0007669"/>
    <property type="project" value="UniProtKB-UniRule"/>
</dbReference>
<dbReference type="InterPro" id="IPR005248">
    <property type="entry name" value="NadD/NMNAT"/>
</dbReference>
<name>A0A9D1AFR1_9FIRM</name>
<dbReference type="InterPro" id="IPR003607">
    <property type="entry name" value="HD/PDEase_dom"/>
</dbReference>
<dbReference type="SUPFAM" id="SSF52374">
    <property type="entry name" value="Nucleotidylyl transferase"/>
    <property type="match status" value="1"/>
</dbReference>
<keyword evidence="6" id="KW-0479">Metal-binding</keyword>
<evidence type="ECO:0000256" key="3">
    <source>
        <dbReference type="ARBA" id="ARBA00022642"/>
    </source>
</evidence>
<proteinExistence type="inferred from homology"/>
<dbReference type="EMBL" id="DVHB01000057">
    <property type="protein sequence ID" value="HIR39342.1"/>
    <property type="molecule type" value="Genomic_DNA"/>
</dbReference>
<dbReference type="NCBIfam" id="TIGR00488">
    <property type="entry name" value="bis(5'-nucleosyl)-tetraphosphatase (symmetrical) YqeK"/>
    <property type="match status" value="1"/>
</dbReference>
<comment type="catalytic activity">
    <reaction evidence="12 14">
        <text>nicotinate beta-D-ribonucleotide + ATP + H(+) = deamido-NAD(+) + diphosphate</text>
        <dbReference type="Rhea" id="RHEA:22860"/>
        <dbReference type="ChEBI" id="CHEBI:15378"/>
        <dbReference type="ChEBI" id="CHEBI:30616"/>
        <dbReference type="ChEBI" id="CHEBI:33019"/>
        <dbReference type="ChEBI" id="CHEBI:57502"/>
        <dbReference type="ChEBI" id="CHEBI:58437"/>
        <dbReference type="EC" id="2.7.7.18"/>
    </reaction>
</comment>
<reference evidence="16" key="1">
    <citation type="submission" date="2020-10" db="EMBL/GenBank/DDBJ databases">
        <authorList>
            <person name="Gilroy R."/>
        </authorList>
    </citation>
    <scope>NUCLEOTIDE SEQUENCE</scope>
    <source>
        <strain evidence="16">ChiW25-3613</strain>
    </source>
</reference>
<evidence type="ECO:0000256" key="14">
    <source>
        <dbReference type="HAMAP-Rule" id="MF_00244"/>
    </source>
</evidence>
<dbReference type="NCBIfam" id="TIGR00482">
    <property type="entry name" value="nicotinate (nicotinamide) nucleotide adenylyltransferase"/>
    <property type="match status" value="1"/>
</dbReference>
<evidence type="ECO:0000313" key="17">
    <source>
        <dbReference type="Proteomes" id="UP000824179"/>
    </source>
</evidence>
<dbReference type="SUPFAM" id="SSF109604">
    <property type="entry name" value="HD-domain/PDEase-like"/>
    <property type="match status" value="1"/>
</dbReference>
<dbReference type="CDD" id="cd02165">
    <property type="entry name" value="NMNAT"/>
    <property type="match status" value="1"/>
</dbReference>
<reference evidence="16" key="2">
    <citation type="journal article" date="2021" name="PeerJ">
        <title>Extensive microbial diversity within the chicken gut microbiome revealed by metagenomics and culture.</title>
        <authorList>
            <person name="Gilroy R."/>
            <person name="Ravi A."/>
            <person name="Getino M."/>
            <person name="Pursley I."/>
            <person name="Horton D.L."/>
            <person name="Alikhan N.F."/>
            <person name="Baker D."/>
            <person name="Gharbi K."/>
            <person name="Hall N."/>
            <person name="Watson M."/>
            <person name="Adriaenssens E.M."/>
            <person name="Foster-Nyarko E."/>
            <person name="Jarju S."/>
            <person name="Secka A."/>
            <person name="Antonio M."/>
            <person name="Oren A."/>
            <person name="Chaudhuri R.R."/>
            <person name="La Ragione R."/>
            <person name="Hildebrand F."/>
            <person name="Pallen M.J."/>
        </authorList>
    </citation>
    <scope>NUCLEOTIDE SEQUENCE</scope>
    <source>
        <strain evidence="16">ChiW25-3613</strain>
    </source>
</reference>
<dbReference type="PANTHER" id="PTHR39321">
    <property type="entry name" value="NICOTINATE-NUCLEOTIDE ADENYLYLTRANSFERASE-RELATED"/>
    <property type="match status" value="1"/>
</dbReference>
<keyword evidence="10" id="KW-0408">Iron</keyword>
<evidence type="ECO:0000256" key="1">
    <source>
        <dbReference type="ARBA" id="ARBA00002324"/>
    </source>
</evidence>
<evidence type="ECO:0000256" key="7">
    <source>
        <dbReference type="ARBA" id="ARBA00022741"/>
    </source>
</evidence>
<dbReference type="InterPro" id="IPR004821">
    <property type="entry name" value="Cyt_trans-like"/>
</dbReference>
<evidence type="ECO:0000256" key="10">
    <source>
        <dbReference type="ARBA" id="ARBA00023004"/>
    </source>
</evidence>
<evidence type="ECO:0000256" key="2">
    <source>
        <dbReference type="ARBA" id="ARBA00005019"/>
    </source>
</evidence>
<dbReference type="PANTHER" id="PTHR39321:SF3">
    <property type="entry name" value="PHOSPHOPANTETHEINE ADENYLYLTRANSFERASE"/>
    <property type="match status" value="1"/>
</dbReference>
<accession>A0A9D1AFR1</accession>
<comment type="caution">
    <text evidence="16">The sequence shown here is derived from an EMBL/GenBank/DDBJ whole genome shotgun (WGS) entry which is preliminary data.</text>
</comment>
<dbReference type="Gene3D" id="3.40.50.620">
    <property type="entry name" value="HUPs"/>
    <property type="match status" value="1"/>
</dbReference>
<dbReference type="Proteomes" id="UP000824179">
    <property type="component" value="Unassembled WGS sequence"/>
</dbReference>
<dbReference type="EC" id="2.7.7.18" evidence="14"/>
<organism evidence="16 17">
    <name type="scientific">Candidatus Coproplasma stercoripullorum</name>
    <dbReference type="NCBI Taxonomy" id="2840751"/>
    <lineage>
        <taxon>Bacteria</taxon>
        <taxon>Bacillati</taxon>
        <taxon>Bacillota</taxon>
        <taxon>Clostridia</taxon>
        <taxon>Eubacteriales</taxon>
        <taxon>Candidatus Coproplasma</taxon>
    </lineage>
</organism>
<evidence type="ECO:0000256" key="5">
    <source>
        <dbReference type="ARBA" id="ARBA00022695"/>
    </source>
</evidence>
<dbReference type="GO" id="GO:0005524">
    <property type="term" value="F:ATP binding"/>
    <property type="evidence" value="ECO:0007669"/>
    <property type="project" value="UniProtKB-KW"/>
</dbReference>
<evidence type="ECO:0000256" key="8">
    <source>
        <dbReference type="ARBA" id="ARBA00022801"/>
    </source>
</evidence>
<keyword evidence="5 14" id="KW-0548">Nucleotidyltransferase</keyword>
<dbReference type="AlphaFoldDB" id="A0A9D1AFR1"/>
<keyword evidence="7 14" id="KW-0547">Nucleotide-binding</keyword>
<gene>
    <name evidence="14 16" type="primary">nadD</name>
    <name evidence="16" type="ORF">IAB90_03065</name>
</gene>
<evidence type="ECO:0000256" key="9">
    <source>
        <dbReference type="ARBA" id="ARBA00022840"/>
    </source>
</evidence>
<dbReference type="InterPro" id="IPR014729">
    <property type="entry name" value="Rossmann-like_a/b/a_fold"/>
</dbReference>
<evidence type="ECO:0000256" key="11">
    <source>
        <dbReference type="ARBA" id="ARBA00023027"/>
    </source>
</evidence>